<dbReference type="GO" id="GO:0016020">
    <property type="term" value="C:membrane"/>
    <property type="evidence" value="ECO:0007669"/>
    <property type="project" value="UniProtKB-SubCell"/>
</dbReference>
<evidence type="ECO:0000256" key="6">
    <source>
        <dbReference type="SAM" id="Phobius"/>
    </source>
</evidence>
<comment type="similarity">
    <text evidence="2">Belongs to the UPF0382 family.</text>
</comment>
<feature type="transmembrane region" description="Helical" evidence="6">
    <location>
        <begin position="61"/>
        <end position="83"/>
    </location>
</feature>
<evidence type="ECO:0000256" key="3">
    <source>
        <dbReference type="ARBA" id="ARBA00022692"/>
    </source>
</evidence>
<feature type="transmembrane region" description="Helical" evidence="6">
    <location>
        <begin position="95"/>
        <end position="116"/>
    </location>
</feature>
<comment type="subcellular location">
    <subcellularLocation>
        <location evidence="1">Membrane</location>
        <topology evidence="1">Multi-pass membrane protein</topology>
    </subcellularLocation>
</comment>
<dbReference type="Proteomes" id="UP000244571">
    <property type="component" value="Chromosome"/>
</dbReference>
<accession>A0A2R4XHI3</accession>
<name>A0A2R4XHI3_9BURK</name>
<evidence type="ECO:0000313" key="8">
    <source>
        <dbReference type="Proteomes" id="UP000244571"/>
    </source>
</evidence>
<organism evidence="7 8">
    <name type="scientific">Orrella marina</name>
    <dbReference type="NCBI Taxonomy" id="2163011"/>
    <lineage>
        <taxon>Bacteria</taxon>
        <taxon>Pseudomonadati</taxon>
        <taxon>Pseudomonadota</taxon>
        <taxon>Betaproteobacteria</taxon>
        <taxon>Burkholderiales</taxon>
        <taxon>Alcaligenaceae</taxon>
        <taxon>Orrella</taxon>
    </lineage>
</organism>
<gene>
    <name evidence="7" type="ORF">DBV39_05185</name>
</gene>
<dbReference type="PANTHER" id="PTHR43461:SF1">
    <property type="entry name" value="TRANSMEMBRANE PROTEIN 256"/>
    <property type="match status" value="1"/>
</dbReference>
<feature type="transmembrane region" description="Helical" evidence="6">
    <location>
        <begin position="123"/>
        <end position="141"/>
    </location>
</feature>
<protein>
    <recommendedName>
        <fullName evidence="9">DUF423 domain-containing protein</fullName>
    </recommendedName>
</protein>
<evidence type="ECO:0000256" key="5">
    <source>
        <dbReference type="ARBA" id="ARBA00023136"/>
    </source>
</evidence>
<keyword evidence="4 6" id="KW-1133">Transmembrane helix</keyword>
<evidence type="ECO:0008006" key="9">
    <source>
        <dbReference type="Google" id="ProtNLM"/>
    </source>
</evidence>
<dbReference type="PANTHER" id="PTHR43461">
    <property type="entry name" value="TRANSMEMBRANE PROTEIN 256"/>
    <property type="match status" value="1"/>
</dbReference>
<keyword evidence="3 6" id="KW-0812">Transmembrane</keyword>
<dbReference type="InterPro" id="IPR006696">
    <property type="entry name" value="DUF423"/>
</dbReference>
<feature type="transmembrane region" description="Helical" evidence="6">
    <location>
        <begin position="153"/>
        <end position="171"/>
    </location>
</feature>
<evidence type="ECO:0000256" key="2">
    <source>
        <dbReference type="ARBA" id="ARBA00009694"/>
    </source>
</evidence>
<keyword evidence="5 6" id="KW-0472">Membrane</keyword>
<reference evidence="7 8" key="1">
    <citation type="submission" date="2018-04" db="EMBL/GenBank/DDBJ databases">
        <title>Bordetella sp. HZ20 isolated from seawater.</title>
        <authorList>
            <person name="Sun C."/>
        </authorList>
    </citation>
    <scope>NUCLEOTIDE SEQUENCE [LARGE SCALE GENOMIC DNA]</scope>
    <source>
        <strain evidence="7 8">HZ20</strain>
    </source>
</reference>
<dbReference type="EMBL" id="CP028901">
    <property type="protein sequence ID" value="AWB33203.1"/>
    <property type="molecule type" value="Genomic_DNA"/>
</dbReference>
<sequence>MVQDDDIALVRKTCAADAPAGSVRARPGSAMVWPDFKFLSRIYIHVHLSGEFEMTTGSRPWLIVAGILGATGVALGAIAAHAVQDPVAVTSLERASTYQILHAIALVALSGVTFRLMGIARALMLLGVVGFSGSIYAKYLLGLTALGKFAPTGGTALILSWLVVVLAAVLARETDS</sequence>
<keyword evidence="8" id="KW-1185">Reference proteome</keyword>
<dbReference type="Pfam" id="PF04241">
    <property type="entry name" value="DUF423"/>
    <property type="match status" value="1"/>
</dbReference>
<dbReference type="KEGG" id="boz:DBV39_05185"/>
<evidence type="ECO:0000256" key="1">
    <source>
        <dbReference type="ARBA" id="ARBA00004141"/>
    </source>
</evidence>
<dbReference type="AlphaFoldDB" id="A0A2R4XHI3"/>
<evidence type="ECO:0000313" key="7">
    <source>
        <dbReference type="EMBL" id="AWB33203.1"/>
    </source>
</evidence>
<evidence type="ECO:0000256" key="4">
    <source>
        <dbReference type="ARBA" id="ARBA00022989"/>
    </source>
</evidence>
<proteinExistence type="inferred from homology"/>